<name>Q47M60_THEFY</name>
<evidence type="ECO:0000313" key="1">
    <source>
        <dbReference type="EMBL" id="AAZ56462.1"/>
    </source>
</evidence>
<dbReference type="KEGG" id="tfu:Tfu_2429"/>
<organism evidence="1">
    <name type="scientific">Thermobifida fusca (strain YX)</name>
    <dbReference type="NCBI Taxonomy" id="269800"/>
    <lineage>
        <taxon>Bacteria</taxon>
        <taxon>Bacillati</taxon>
        <taxon>Actinomycetota</taxon>
        <taxon>Actinomycetes</taxon>
        <taxon>Streptosporangiales</taxon>
        <taxon>Nocardiopsidaceae</taxon>
        <taxon>Thermobifida</taxon>
    </lineage>
</organism>
<dbReference type="STRING" id="269800.Tfu_2429"/>
<dbReference type="InterPro" id="IPR006748">
    <property type="entry name" value="NH2Glyco/OHUrea_AB-resist_kin"/>
</dbReference>
<keyword evidence="1" id="KW-0808">Transferase</keyword>
<dbReference type="OrthoDB" id="3638028at2"/>
<reference evidence="1" key="1">
    <citation type="submission" date="2005-07" db="EMBL/GenBank/DDBJ databases">
        <title>Complete sequence of Thermobifida fusca YX.</title>
        <authorList>
            <consortium name="US DOE Joint Genome Institute"/>
            <person name="Copeland A."/>
            <person name="Lucas S."/>
            <person name="Lapidus A."/>
            <person name="Barry K."/>
            <person name="Detter J.C."/>
            <person name="Glavina T."/>
            <person name="Hammon N."/>
            <person name="Israni S."/>
            <person name="Pitluck S."/>
            <person name="Di Bartolo G."/>
            <person name="Chain P."/>
            <person name="Schmutz J."/>
            <person name="Larimer F."/>
            <person name="Land M."/>
            <person name="Lykidis A."/>
            <person name="Richardson P."/>
        </authorList>
    </citation>
    <scope>NUCLEOTIDE SEQUENCE</scope>
    <source>
        <strain evidence="1">YX</strain>
    </source>
</reference>
<dbReference type="EMBL" id="CP000088">
    <property type="protein sequence ID" value="AAZ56462.1"/>
    <property type="molecule type" value="Genomic_DNA"/>
</dbReference>
<accession>Q47M60</accession>
<dbReference type="RefSeq" id="WP_011292852.1">
    <property type="nucleotide sequence ID" value="NC_007333.1"/>
</dbReference>
<dbReference type="SUPFAM" id="SSF56112">
    <property type="entry name" value="Protein kinase-like (PK-like)"/>
    <property type="match status" value="1"/>
</dbReference>
<sequence>MNNVVTQPIDDKQQERLVRRFGAGALHWLDGLPRLVTELMDEWGCTVEGRGPHGQTSVVFRCRRADGTPAILKISPDPALIGAEGRVLALWASTDRVPKVYAVDTERGGILLEAIEPGFTIAELGTVPPMEQISSLITELHSIPLSDAQRQELHPLISRVNFLFDLWERARVEGPAADLVPAPFMHHGHALARTLAWEEENAVPLHGELHPGNILDGGVRRGLVAIDPRGCLGDPAYDAIDWAVWQTESLAEIEERCMVLAAGIGVPHQRLFRWCVAFAPIFATALANRGRADTVAFKVAMELCAA</sequence>
<dbReference type="GO" id="GO:0019748">
    <property type="term" value="P:secondary metabolic process"/>
    <property type="evidence" value="ECO:0007669"/>
    <property type="project" value="InterPro"/>
</dbReference>
<dbReference type="HOGENOM" id="CLU_061172_2_0_11"/>
<protein>
    <submittedName>
        <fullName evidence="1">Similar to Streptomycin 6-kinase</fullName>
    </submittedName>
</protein>
<dbReference type="Pfam" id="PF04655">
    <property type="entry name" value="APH_6_hur"/>
    <property type="match status" value="1"/>
</dbReference>
<dbReference type="GO" id="GO:0016301">
    <property type="term" value="F:kinase activity"/>
    <property type="evidence" value="ECO:0007669"/>
    <property type="project" value="UniProtKB-KW"/>
</dbReference>
<dbReference type="AlphaFoldDB" id="Q47M60"/>
<gene>
    <name evidence="1" type="ordered locus">Tfu_2429</name>
</gene>
<dbReference type="InterPro" id="IPR011009">
    <property type="entry name" value="Kinase-like_dom_sf"/>
</dbReference>
<proteinExistence type="predicted"/>
<keyword evidence="1" id="KW-0418">Kinase</keyword>
<dbReference type="GO" id="GO:0016773">
    <property type="term" value="F:phosphotransferase activity, alcohol group as acceptor"/>
    <property type="evidence" value="ECO:0007669"/>
    <property type="project" value="InterPro"/>
</dbReference>
<dbReference type="eggNOG" id="COG3570">
    <property type="taxonomic scope" value="Bacteria"/>
</dbReference>